<feature type="region of interest" description="Disordered" evidence="2">
    <location>
        <begin position="501"/>
        <end position="538"/>
    </location>
</feature>
<dbReference type="Pfam" id="PF14309">
    <property type="entry name" value="DUF4378"/>
    <property type="match status" value="1"/>
</dbReference>
<feature type="compositionally biased region" description="Polar residues" evidence="2">
    <location>
        <begin position="572"/>
        <end position="590"/>
    </location>
</feature>
<reference evidence="6" key="2">
    <citation type="submission" date="2025-08" db="UniProtKB">
        <authorList>
            <consortium name="RefSeq"/>
        </authorList>
    </citation>
    <scope>IDENTIFICATION</scope>
    <source>
        <tissue evidence="6">Leaves</tissue>
    </source>
</reference>
<evidence type="ECO:0000313" key="5">
    <source>
        <dbReference type="Proteomes" id="UP001652660"/>
    </source>
</evidence>
<feature type="compositionally biased region" description="Low complexity" evidence="2">
    <location>
        <begin position="528"/>
        <end position="538"/>
    </location>
</feature>
<evidence type="ECO:0000256" key="1">
    <source>
        <dbReference type="SAM" id="Coils"/>
    </source>
</evidence>
<feature type="region of interest" description="Disordered" evidence="2">
    <location>
        <begin position="564"/>
        <end position="714"/>
    </location>
</feature>
<dbReference type="OrthoDB" id="769613at2759"/>
<sequence>MATKFLHSLTDDNPDLQKQIGCMTGIFQLFDRQHIITPRRITGHSTKRIHSGVTFEKESSTIYNRSATVEKHSSKHVLERQILSTESSRASFSSSSRSSSFSSLDYNKTGQTEPFDQIIFPETPSRDPAMSQANTSPQFGRQMLDLREVVKDSMYREAQGLPVKTVGRDGAADSLAKHRDSPGPVQLSRANDGSYGQGVNGKQDLPVDLKESLRVLSKLREAPWYTNELRELSRSSSYQSKDGSSFSLVKEAPRFSYDGREMRNVPFESQDNSKSSLKFKELPRLSLDSRENSMRNFNSDLPPDLYLKFPLKENGSSNSNVTSQQQKSGTQSRPPSVVAKLMGLEALPDSISSAESKRSASDILVEETIRFAGSSELSDLCRPIQVSNSTKNLWKEPRSPRWKNPDSIMKPISRFPIEPAPWKQMDGNWSSQKPACKGMKAPAKSPFSFPSVYSEIEKRIKDLEFSQSGKDLRALKQILEAMQTKGLLEIQKEEALNFSASKDHEQRFTNSTSARTGSQRKLQNDIVSTSTRRGTMSSRKFESPIVIMKPAKLVEKSGIPASSVLPIDDLSSLPQIQGGTFSDSRRSAINSRAAKDQIPKSGSRDNAGNSKDMKSNNRVLKSPQTSVKSPQLPKESSAGSLKSSGSISPRMQPKRQELEKRSRPPIPPSDLSRTRRQPNNKQATESSSPGGRRRQKSMNLQLSGDQLSENTNESRNLSYHENEISAQSDGSILSDSRLDVEVTSAERSPEISSGYSPSMEAVHYLVSDLINKKSMPIAIEEEPLAEHPTVAPEYPSPVSVLDSAMDMDDSPSPVKRITKTFRGDESHETNVIPNTEECSVVDSLATNAVGPCPASEISRKKLQNVENLVQKLRRLNSSHDEARIDYIASLCDNTNPDHRYISEILLASGLLLRDLGSSLTNFQFDPSGPPINPKLFLVLEQTKGGSTYLKEECAPEKAVQLRSKQKVHRKLIFDTINEILARKLAILELSSDPWLRPLKLARESLNAQKLLRELCSEVELLQGKSSKSSLEDEDDGLKTILWEDVMNRSENWTAFNSEVSSMVLDVERMIFKDLVDEVVIGEAPALRNKPVGRRQLFAK</sequence>
<feature type="compositionally biased region" description="Low complexity" evidence="2">
    <location>
        <begin position="87"/>
        <end position="103"/>
    </location>
</feature>
<dbReference type="AlphaFoldDB" id="A0A6P6XD75"/>
<dbReference type="Proteomes" id="UP001652660">
    <property type="component" value="Chromosome 4e"/>
</dbReference>
<feature type="domain" description="DUF4378" evidence="3">
    <location>
        <begin position="897"/>
        <end position="1077"/>
    </location>
</feature>
<feature type="region of interest" description="Disordered" evidence="2">
    <location>
        <begin position="308"/>
        <end position="335"/>
    </location>
</feature>
<feature type="compositionally biased region" description="Polar residues" evidence="2">
    <location>
        <begin position="677"/>
        <end position="689"/>
    </location>
</feature>
<feature type="compositionally biased region" description="Polar residues" evidence="2">
    <location>
        <begin position="508"/>
        <end position="527"/>
    </location>
</feature>
<proteinExistence type="predicted"/>
<evidence type="ECO:0000256" key="2">
    <source>
        <dbReference type="SAM" id="MobiDB-lite"/>
    </source>
</evidence>
<feature type="compositionally biased region" description="Basic and acidic residues" evidence="2">
    <location>
        <begin position="166"/>
        <end position="181"/>
    </location>
</feature>
<dbReference type="RefSeq" id="XP_027124816.1">
    <property type="nucleotide sequence ID" value="XM_027269015.2"/>
</dbReference>
<gene>
    <name evidence="6" type="primary">LOC113741482</name>
</gene>
<keyword evidence="1" id="KW-0175">Coiled coil</keyword>
<dbReference type="InterPro" id="IPR032795">
    <property type="entry name" value="DUF3741-assoc"/>
</dbReference>
<dbReference type="GeneID" id="113741482"/>
<feature type="coiled-coil region" evidence="1">
    <location>
        <begin position="855"/>
        <end position="885"/>
    </location>
</feature>
<feature type="compositionally biased region" description="Low complexity" evidence="2">
    <location>
        <begin position="636"/>
        <end position="648"/>
    </location>
</feature>
<organism evidence="5 6">
    <name type="scientific">Coffea arabica</name>
    <name type="common">Arabian coffee</name>
    <dbReference type="NCBI Taxonomy" id="13443"/>
    <lineage>
        <taxon>Eukaryota</taxon>
        <taxon>Viridiplantae</taxon>
        <taxon>Streptophyta</taxon>
        <taxon>Embryophyta</taxon>
        <taxon>Tracheophyta</taxon>
        <taxon>Spermatophyta</taxon>
        <taxon>Magnoliopsida</taxon>
        <taxon>eudicotyledons</taxon>
        <taxon>Gunneridae</taxon>
        <taxon>Pentapetalae</taxon>
        <taxon>asterids</taxon>
        <taxon>lamiids</taxon>
        <taxon>Gentianales</taxon>
        <taxon>Rubiaceae</taxon>
        <taxon>Ixoroideae</taxon>
        <taxon>Gardenieae complex</taxon>
        <taxon>Bertiereae - Coffeeae clade</taxon>
        <taxon>Coffeeae</taxon>
        <taxon>Coffea</taxon>
    </lineage>
</organism>
<feature type="compositionally biased region" description="Polar residues" evidence="2">
    <location>
        <begin position="616"/>
        <end position="629"/>
    </location>
</feature>
<dbReference type="InterPro" id="IPR033334">
    <property type="entry name" value="LNG1/2"/>
</dbReference>
<evidence type="ECO:0000259" key="3">
    <source>
        <dbReference type="Pfam" id="PF14309"/>
    </source>
</evidence>
<dbReference type="Pfam" id="PF14383">
    <property type="entry name" value="VARLMGL"/>
    <property type="match status" value="1"/>
</dbReference>
<evidence type="ECO:0000259" key="4">
    <source>
        <dbReference type="Pfam" id="PF14383"/>
    </source>
</evidence>
<dbReference type="PANTHER" id="PTHR31680:SF4">
    <property type="entry name" value="LONGIFOLIA PROTEIN"/>
    <property type="match status" value="1"/>
</dbReference>
<protein>
    <submittedName>
        <fullName evidence="6">Protein LONGIFOLIA 1</fullName>
    </submittedName>
</protein>
<feature type="compositionally biased region" description="Polar residues" evidence="2">
    <location>
        <begin position="314"/>
        <end position="334"/>
    </location>
</feature>
<feature type="region of interest" description="Disordered" evidence="2">
    <location>
        <begin position="86"/>
        <end position="142"/>
    </location>
</feature>
<feature type="domain" description="DUF3741" evidence="4">
    <location>
        <begin position="326"/>
        <end position="351"/>
    </location>
</feature>
<feature type="region of interest" description="Disordered" evidence="2">
    <location>
        <begin position="165"/>
        <end position="203"/>
    </location>
</feature>
<feature type="compositionally biased region" description="Polar residues" evidence="2">
    <location>
        <begin position="104"/>
        <end position="114"/>
    </location>
</feature>
<keyword evidence="5" id="KW-1185">Reference proteome</keyword>
<dbReference type="InterPro" id="IPR025486">
    <property type="entry name" value="DUF4378"/>
</dbReference>
<feature type="compositionally biased region" description="Polar residues" evidence="2">
    <location>
        <begin position="697"/>
        <end position="714"/>
    </location>
</feature>
<reference evidence="5" key="1">
    <citation type="journal article" date="2025" name="Foods">
        <title>Unveiling the Microbial Signatures of Arabica Coffee Cherries: Insights into Ripeness Specific Diversity, Functional Traits, and Implications for Quality and Safety.</title>
        <authorList>
            <consortium name="RefSeq"/>
            <person name="Tenea G.N."/>
            <person name="Cifuentes V."/>
            <person name="Reyes P."/>
            <person name="Cevallos-Vallejos M."/>
        </authorList>
    </citation>
    <scope>NUCLEOTIDE SEQUENCE [LARGE SCALE GENOMIC DNA]</scope>
</reference>
<evidence type="ECO:0000313" key="6">
    <source>
        <dbReference type="RefSeq" id="XP_027124816.1"/>
    </source>
</evidence>
<accession>A0A6P6XD75</accession>
<name>A0A6P6XD75_COFAR</name>
<dbReference type="GO" id="GO:0051513">
    <property type="term" value="P:regulation of monopolar cell growth"/>
    <property type="evidence" value="ECO:0007669"/>
    <property type="project" value="InterPro"/>
</dbReference>
<dbReference type="PANTHER" id="PTHR31680">
    <property type="entry name" value="LONGIFOLIA PROTEIN"/>
    <property type="match status" value="1"/>
</dbReference>